<name>A0A072V6C3_MEDTR</name>
<protein>
    <submittedName>
        <fullName evidence="1 2">Uncharacterized protein</fullName>
    </submittedName>
</protein>
<dbReference type="HOGENOM" id="CLU_1328105_0_0_1"/>
<dbReference type="AlphaFoldDB" id="A0A072V6C3"/>
<evidence type="ECO:0000313" key="3">
    <source>
        <dbReference type="Proteomes" id="UP000002051"/>
    </source>
</evidence>
<sequence length="207" mass="23609">MVLNCKVGSISFVYMGIPIGGNVCRLSFREPILSRIKSRAPWVDWNTVCRSKEVGGLRVWRIKEFNIVLLRKWCWRLLVEKESLWFRVLSASYGEEDGWVKEGGCDASLWLGWRMVKRGVGGVDKDDRWLWTLETSYEFSGRSLYNFLTVQLPITLPTKDSLFRHSVIDANSRECVAACVIAVVSQRSGAPSYKLFGLLAFGKFGKK</sequence>
<accession>A0A072V6C3</accession>
<dbReference type="EMBL" id="CM001219">
    <property type="protein sequence ID" value="KEH33725.1"/>
    <property type="molecule type" value="Genomic_DNA"/>
</dbReference>
<reference evidence="2" key="3">
    <citation type="submission" date="2015-04" db="UniProtKB">
        <authorList>
            <consortium name="EnsemblPlants"/>
        </authorList>
    </citation>
    <scope>IDENTIFICATION</scope>
    <source>
        <strain evidence="2">cv. Jemalong A17</strain>
    </source>
</reference>
<dbReference type="EnsemblPlants" id="KEH33725">
    <property type="protein sequence ID" value="KEH33725"/>
    <property type="gene ID" value="MTR_3g451530"/>
</dbReference>
<reference evidence="1 3" key="1">
    <citation type="journal article" date="2011" name="Nature">
        <title>The Medicago genome provides insight into the evolution of rhizobial symbioses.</title>
        <authorList>
            <person name="Young N.D."/>
            <person name="Debelle F."/>
            <person name="Oldroyd G.E."/>
            <person name="Geurts R."/>
            <person name="Cannon S.B."/>
            <person name="Udvardi M.K."/>
            <person name="Benedito V.A."/>
            <person name="Mayer K.F."/>
            <person name="Gouzy J."/>
            <person name="Schoof H."/>
            <person name="Van de Peer Y."/>
            <person name="Proost S."/>
            <person name="Cook D.R."/>
            <person name="Meyers B.C."/>
            <person name="Spannagl M."/>
            <person name="Cheung F."/>
            <person name="De Mita S."/>
            <person name="Krishnakumar V."/>
            <person name="Gundlach H."/>
            <person name="Zhou S."/>
            <person name="Mudge J."/>
            <person name="Bharti A.K."/>
            <person name="Murray J.D."/>
            <person name="Naoumkina M.A."/>
            <person name="Rosen B."/>
            <person name="Silverstein K.A."/>
            <person name="Tang H."/>
            <person name="Rombauts S."/>
            <person name="Zhao P.X."/>
            <person name="Zhou P."/>
            <person name="Barbe V."/>
            <person name="Bardou P."/>
            <person name="Bechner M."/>
            <person name="Bellec A."/>
            <person name="Berger A."/>
            <person name="Berges H."/>
            <person name="Bidwell S."/>
            <person name="Bisseling T."/>
            <person name="Choisne N."/>
            <person name="Couloux A."/>
            <person name="Denny R."/>
            <person name="Deshpande S."/>
            <person name="Dai X."/>
            <person name="Doyle J.J."/>
            <person name="Dudez A.M."/>
            <person name="Farmer A.D."/>
            <person name="Fouteau S."/>
            <person name="Franken C."/>
            <person name="Gibelin C."/>
            <person name="Gish J."/>
            <person name="Goldstein S."/>
            <person name="Gonzalez A.J."/>
            <person name="Green P.J."/>
            <person name="Hallab A."/>
            <person name="Hartog M."/>
            <person name="Hua A."/>
            <person name="Humphray S.J."/>
            <person name="Jeong D.H."/>
            <person name="Jing Y."/>
            <person name="Jocker A."/>
            <person name="Kenton S.M."/>
            <person name="Kim D.J."/>
            <person name="Klee K."/>
            <person name="Lai H."/>
            <person name="Lang C."/>
            <person name="Lin S."/>
            <person name="Macmil S.L."/>
            <person name="Magdelenat G."/>
            <person name="Matthews L."/>
            <person name="McCorrison J."/>
            <person name="Monaghan E.L."/>
            <person name="Mun J.H."/>
            <person name="Najar F.Z."/>
            <person name="Nicholson C."/>
            <person name="Noirot C."/>
            <person name="O'Bleness M."/>
            <person name="Paule C.R."/>
            <person name="Poulain J."/>
            <person name="Prion F."/>
            <person name="Qin B."/>
            <person name="Qu C."/>
            <person name="Retzel E.F."/>
            <person name="Riddle C."/>
            <person name="Sallet E."/>
            <person name="Samain S."/>
            <person name="Samson N."/>
            <person name="Sanders I."/>
            <person name="Saurat O."/>
            <person name="Scarpelli C."/>
            <person name="Schiex T."/>
            <person name="Segurens B."/>
            <person name="Severin A.J."/>
            <person name="Sherrier D.J."/>
            <person name="Shi R."/>
            <person name="Sims S."/>
            <person name="Singer S.R."/>
            <person name="Sinharoy S."/>
            <person name="Sterck L."/>
            <person name="Viollet A."/>
            <person name="Wang B.B."/>
            <person name="Wang K."/>
            <person name="Wang M."/>
            <person name="Wang X."/>
            <person name="Warfsmann J."/>
            <person name="Weissenbach J."/>
            <person name="White D.D."/>
            <person name="White J.D."/>
            <person name="Wiley G.B."/>
            <person name="Wincker P."/>
            <person name="Xing Y."/>
            <person name="Yang L."/>
            <person name="Yao Z."/>
            <person name="Ying F."/>
            <person name="Zhai J."/>
            <person name="Zhou L."/>
            <person name="Zuber A."/>
            <person name="Denarie J."/>
            <person name="Dixon R.A."/>
            <person name="May G.D."/>
            <person name="Schwartz D.C."/>
            <person name="Rogers J."/>
            <person name="Quetier F."/>
            <person name="Town C.D."/>
            <person name="Roe B.A."/>
        </authorList>
    </citation>
    <scope>NUCLEOTIDE SEQUENCE [LARGE SCALE GENOMIC DNA]</scope>
    <source>
        <strain evidence="1">A17</strain>
        <strain evidence="2 3">cv. Jemalong A17</strain>
    </source>
</reference>
<evidence type="ECO:0000313" key="1">
    <source>
        <dbReference type="EMBL" id="KEH33725.1"/>
    </source>
</evidence>
<organism evidence="1 3">
    <name type="scientific">Medicago truncatula</name>
    <name type="common">Barrel medic</name>
    <name type="synonym">Medicago tribuloides</name>
    <dbReference type="NCBI Taxonomy" id="3880"/>
    <lineage>
        <taxon>Eukaryota</taxon>
        <taxon>Viridiplantae</taxon>
        <taxon>Streptophyta</taxon>
        <taxon>Embryophyta</taxon>
        <taxon>Tracheophyta</taxon>
        <taxon>Spermatophyta</taxon>
        <taxon>Magnoliopsida</taxon>
        <taxon>eudicotyledons</taxon>
        <taxon>Gunneridae</taxon>
        <taxon>Pentapetalae</taxon>
        <taxon>rosids</taxon>
        <taxon>fabids</taxon>
        <taxon>Fabales</taxon>
        <taxon>Fabaceae</taxon>
        <taxon>Papilionoideae</taxon>
        <taxon>50 kb inversion clade</taxon>
        <taxon>NPAAA clade</taxon>
        <taxon>Hologalegina</taxon>
        <taxon>IRL clade</taxon>
        <taxon>Trifolieae</taxon>
        <taxon>Medicago</taxon>
    </lineage>
</organism>
<reference evidence="1 3" key="2">
    <citation type="journal article" date="2014" name="BMC Genomics">
        <title>An improved genome release (version Mt4.0) for the model legume Medicago truncatula.</title>
        <authorList>
            <person name="Tang H."/>
            <person name="Krishnakumar V."/>
            <person name="Bidwell S."/>
            <person name="Rosen B."/>
            <person name="Chan A."/>
            <person name="Zhou S."/>
            <person name="Gentzbittel L."/>
            <person name="Childs K.L."/>
            <person name="Yandell M."/>
            <person name="Gundlach H."/>
            <person name="Mayer K.F."/>
            <person name="Schwartz D.C."/>
            <person name="Town C.D."/>
        </authorList>
    </citation>
    <scope>GENOME REANNOTATION</scope>
    <source>
        <strain evidence="1">A17</strain>
        <strain evidence="2 3">cv. Jemalong A17</strain>
    </source>
</reference>
<proteinExistence type="predicted"/>
<dbReference type="Proteomes" id="UP000002051">
    <property type="component" value="Chromosome 3"/>
</dbReference>
<keyword evidence="3" id="KW-1185">Reference proteome</keyword>
<evidence type="ECO:0000313" key="2">
    <source>
        <dbReference type="EnsemblPlants" id="KEH33725"/>
    </source>
</evidence>
<gene>
    <name evidence="1" type="ordered locus">MTR_3g451530</name>
</gene>